<evidence type="ECO:0000313" key="2">
    <source>
        <dbReference type="Proteomes" id="UP000053776"/>
    </source>
</evidence>
<protein>
    <recommendedName>
        <fullName evidence="3">VIR protein</fullName>
    </recommendedName>
</protein>
<dbReference type="AlphaFoldDB" id="A0A0J9T3V5"/>
<organism evidence="1 2">
    <name type="scientific">Plasmodium vivax Mauritania I</name>
    <dbReference type="NCBI Taxonomy" id="1035515"/>
    <lineage>
        <taxon>Eukaryota</taxon>
        <taxon>Sar</taxon>
        <taxon>Alveolata</taxon>
        <taxon>Apicomplexa</taxon>
        <taxon>Aconoidasida</taxon>
        <taxon>Haemosporida</taxon>
        <taxon>Plasmodiidae</taxon>
        <taxon>Plasmodium</taxon>
        <taxon>Plasmodium (Plasmodium)</taxon>
    </lineage>
</organism>
<dbReference type="Proteomes" id="UP000053776">
    <property type="component" value="Unassembled WGS sequence"/>
</dbReference>
<gene>
    <name evidence="1" type="ORF">PVMG_04521</name>
</gene>
<reference evidence="1 2" key="1">
    <citation type="submission" date="2011-08" db="EMBL/GenBank/DDBJ databases">
        <title>The Genome Sequence of Plasmodium vivax Mauritania I.</title>
        <authorList>
            <consortium name="The Broad Institute Genome Sequencing Platform"/>
            <consortium name="The Broad Institute Genome Sequencing Center for Infectious Disease"/>
            <person name="Neafsey D."/>
            <person name="Carlton J."/>
            <person name="Barnwell J."/>
            <person name="Collins W."/>
            <person name="Escalante A."/>
            <person name="Mullikin J."/>
            <person name="Saul A."/>
            <person name="Guigo R."/>
            <person name="Camara F."/>
            <person name="Young S.K."/>
            <person name="Zeng Q."/>
            <person name="Gargeya S."/>
            <person name="Fitzgerald M."/>
            <person name="Haas B."/>
            <person name="Abouelleil A."/>
            <person name="Alvarado L."/>
            <person name="Arachchi H.M."/>
            <person name="Berlin A."/>
            <person name="Brown A."/>
            <person name="Chapman S.B."/>
            <person name="Chen Z."/>
            <person name="Dunbar C."/>
            <person name="Freedman E."/>
            <person name="Gearin G."/>
            <person name="Gellesch M."/>
            <person name="Goldberg J."/>
            <person name="Griggs A."/>
            <person name="Gujja S."/>
            <person name="Heiman D."/>
            <person name="Howarth C."/>
            <person name="Larson L."/>
            <person name="Lui A."/>
            <person name="MacDonald P.J.P."/>
            <person name="Montmayeur A."/>
            <person name="Murphy C."/>
            <person name="Neiman D."/>
            <person name="Pearson M."/>
            <person name="Priest M."/>
            <person name="Roberts A."/>
            <person name="Saif S."/>
            <person name="Shea T."/>
            <person name="Shenoy N."/>
            <person name="Sisk P."/>
            <person name="Stolte C."/>
            <person name="Sykes S."/>
            <person name="Wortman J."/>
            <person name="Nusbaum C."/>
            <person name="Birren B."/>
        </authorList>
    </citation>
    <scope>NUCLEOTIDE SEQUENCE [LARGE SCALE GENOMIC DNA]</scope>
    <source>
        <strain evidence="1 2">Mauritania I</strain>
    </source>
</reference>
<dbReference type="EMBL" id="KQ235146">
    <property type="protein sequence ID" value="KMZ89691.1"/>
    <property type="molecule type" value="Genomic_DNA"/>
</dbReference>
<sequence length="264" mass="30803">MVYSTDNLPILVLCDKNETYKTSPTEKHKNVCKDLLKNLKILSNYSYIDRDTFFTGCKNLNNWLYFKEKELNVSSDIINKIFQAFNQIENVNYHFLECPYSTFDKEFNETEKLINLRIFNNNIETIQSLLKDRSKSKNCNLKKYVYECVHIYNIMKRTYGFPQDCTNNPHKNACDIINDFYKFYSLYIYNNNDILHKFPELSSNTNTNIIEGCPPEVIELDQASPSQSNESYRSIIQSVSPALGVMAGIPPFLALIYNVNINFT</sequence>
<evidence type="ECO:0008006" key="3">
    <source>
        <dbReference type="Google" id="ProtNLM"/>
    </source>
</evidence>
<name>A0A0J9T3V5_PLAVI</name>
<dbReference type="InterPro" id="IPR008780">
    <property type="entry name" value="Plasmodium_Vir"/>
</dbReference>
<dbReference type="Pfam" id="PF05795">
    <property type="entry name" value="Plasmodium_Vir"/>
    <property type="match status" value="1"/>
</dbReference>
<evidence type="ECO:0000313" key="1">
    <source>
        <dbReference type="EMBL" id="KMZ89691.1"/>
    </source>
</evidence>
<dbReference type="OrthoDB" id="10466705at2759"/>
<proteinExistence type="predicted"/>
<accession>A0A0J9T3V5</accession>